<dbReference type="CDD" id="cd06558">
    <property type="entry name" value="crotonase-like"/>
    <property type="match status" value="1"/>
</dbReference>
<name>A0ABR2ZDG4_9AGAR</name>
<reference evidence="1 2" key="1">
    <citation type="submission" date="2024-05" db="EMBL/GenBank/DDBJ databases">
        <title>A draft genome resource for the thread blight pathogen Marasmius tenuissimus strain MS-2.</title>
        <authorList>
            <person name="Yulfo-Soto G.E."/>
            <person name="Baruah I.K."/>
            <person name="Amoako-Attah I."/>
            <person name="Bukari Y."/>
            <person name="Meinhardt L.W."/>
            <person name="Bailey B.A."/>
            <person name="Cohen S.P."/>
        </authorList>
    </citation>
    <scope>NUCLEOTIDE SEQUENCE [LARGE SCALE GENOMIC DNA]</scope>
    <source>
        <strain evidence="1 2">MS-2</strain>
    </source>
</reference>
<sequence>MAKSSSEPPKTTQLIVSFPSSHVVLLTFNRPDRLNAMSPQLAQDLESVLDWFEKEEESLLYLRFLSFSIVGSMDVRADAPIRIASRPPTRGGWCRWNEAQKSGSSAARLSPQHGFGSLSRRQLRKPIIAAVNGIGSWEELRRNLICSTVISVSAYTAKSAFQRAGHQLASEMLLTGRNVTAQEAYERFGFVNAVVSSSSLLSTAISYAEQIIANSPDSVQTTKVGLLLAQKYDPENAYDLNLAAAESTRMYRGENIKVGFTPLYYAESPVTSTPRKDWLRLPR</sequence>
<proteinExistence type="predicted"/>
<dbReference type="InterPro" id="IPR029045">
    <property type="entry name" value="ClpP/crotonase-like_dom_sf"/>
</dbReference>
<accession>A0ABR2ZDG4</accession>
<evidence type="ECO:0000313" key="1">
    <source>
        <dbReference type="EMBL" id="KAL0059034.1"/>
    </source>
</evidence>
<dbReference type="PANTHER" id="PTHR11941:SF158">
    <property type="entry name" value="ENOYL-COA HYDRATASE (AFU_ORTHOLOGUE AFUA_2G10650)"/>
    <property type="match status" value="1"/>
</dbReference>
<dbReference type="EMBL" id="JBBXMP010000255">
    <property type="protein sequence ID" value="KAL0059034.1"/>
    <property type="molecule type" value="Genomic_DNA"/>
</dbReference>
<evidence type="ECO:0008006" key="3">
    <source>
        <dbReference type="Google" id="ProtNLM"/>
    </source>
</evidence>
<organism evidence="1 2">
    <name type="scientific">Marasmius tenuissimus</name>
    <dbReference type="NCBI Taxonomy" id="585030"/>
    <lineage>
        <taxon>Eukaryota</taxon>
        <taxon>Fungi</taxon>
        <taxon>Dikarya</taxon>
        <taxon>Basidiomycota</taxon>
        <taxon>Agaricomycotina</taxon>
        <taxon>Agaricomycetes</taxon>
        <taxon>Agaricomycetidae</taxon>
        <taxon>Agaricales</taxon>
        <taxon>Marasmiineae</taxon>
        <taxon>Marasmiaceae</taxon>
        <taxon>Marasmius</taxon>
    </lineage>
</organism>
<keyword evidence="2" id="KW-1185">Reference proteome</keyword>
<dbReference type="SUPFAM" id="SSF52096">
    <property type="entry name" value="ClpP/crotonase"/>
    <property type="match status" value="1"/>
</dbReference>
<gene>
    <name evidence="1" type="ORF">AAF712_014272</name>
</gene>
<dbReference type="Proteomes" id="UP001437256">
    <property type="component" value="Unassembled WGS sequence"/>
</dbReference>
<dbReference type="InterPro" id="IPR001753">
    <property type="entry name" value="Enoyl-CoA_hydra/iso"/>
</dbReference>
<dbReference type="Pfam" id="PF00378">
    <property type="entry name" value="ECH_1"/>
    <property type="match status" value="1"/>
</dbReference>
<comment type="caution">
    <text evidence="1">The sequence shown here is derived from an EMBL/GenBank/DDBJ whole genome shotgun (WGS) entry which is preliminary data.</text>
</comment>
<evidence type="ECO:0000313" key="2">
    <source>
        <dbReference type="Proteomes" id="UP001437256"/>
    </source>
</evidence>
<protein>
    <recommendedName>
        <fullName evidence="3">Enoyl-CoA hydratase</fullName>
    </recommendedName>
</protein>
<dbReference type="Gene3D" id="3.90.226.10">
    <property type="entry name" value="2-enoyl-CoA Hydratase, Chain A, domain 1"/>
    <property type="match status" value="2"/>
</dbReference>
<dbReference type="PANTHER" id="PTHR11941">
    <property type="entry name" value="ENOYL-COA HYDRATASE-RELATED"/>
    <property type="match status" value="1"/>
</dbReference>